<dbReference type="EMBL" id="SEWF01000009">
    <property type="protein sequence ID" value="RYU96196.1"/>
    <property type="molecule type" value="Genomic_DNA"/>
</dbReference>
<dbReference type="Proteomes" id="UP000293162">
    <property type="component" value="Unassembled WGS sequence"/>
</dbReference>
<sequence>MKKSEKVDHLDHNEEEQVKEEKNLNFKKMLLWLFGLGIVFSIIAYVGGFITVGGPNEGGRFGVVSPEDSTAVVKGDTLKAE</sequence>
<evidence type="ECO:0000256" key="1">
    <source>
        <dbReference type="SAM" id="Phobius"/>
    </source>
</evidence>
<dbReference type="RefSeq" id="WP_130020487.1">
    <property type="nucleotide sequence ID" value="NZ_SEWF01000009.1"/>
</dbReference>
<keyword evidence="1" id="KW-0472">Membrane</keyword>
<evidence type="ECO:0000313" key="3">
    <source>
        <dbReference type="Proteomes" id="UP000293162"/>
    </source>
</evidence>
<keyword evidence="3" id="KW-1185">Reference proteome</keyword>
<gene>
    <name evidence="2" type="ORF">EWM59_08275</name>
</gene>
<reference evidence="2 3" key="1">
    <citation type="submission" date="2019-02" db="EMBL/GenBank/DDBJ databases">
        <title>Bacterial novel species Emticicia sp. 17J42-9 isolated from soil.</title>
        <authorList>
            <person name="Jung H.-Y."/>
        </authorList>
    </citation>
    <scope>NUCLEOTIDE SEQUENCE [LARGE SCALE GENOMIC DNA]</scope>
    <source>
        <strain evidence="2 3">17J42-9</strain>
    </source>
</reference>
<dbReference type="OrthoDB" id="964192at2"/>
<keyword evidence="1" id="KW-0812">Transmembrane</keyword>
<feature type="transmembrane region" description="Helical" evidence="1">
    <location>
        <begin position="29"/>
        <end position="50"/>
    </location>
</feature>
<dbReference type="AlphaFoldDB" id="A0A4Q5M1L7"/>
<keyword evidence="1" id="KW-1133">Transmembrane helix</keyword>
<proteinExistence type="predicted"/>
<organism evidence="2 3">
    <name type="scientific">Emticicia agri</name>
    <dbReference type="NCBI Taxonomy" id="2492393"/>
    <lineage>
        <taxon>Bacteria</taxon>
        <taxon>Pseudomonadati</taxon>
        <taxon>Bacteroidota</taxon>
        <taxon>Cytophagia</taxon>
        <taxon>Cytophagales</taxon>
        <taxon>Leadbetterellaceae</taxon>
        <taxon>Emticicia</taxon>
    </lineage>
</organism>
<evidence type="ECO:0000313" key="2">
    <source>
        <dbReference type="EMBL" id="RYU96196.1"/>
    </source>
</evidence>
<accession>A0A4Q5M1L7</accession>
<protein>
    <submittedName>
        <fullName evidence="2">Uncharacterized protein</fullName>
    </submittedName>
</protein>
<name>A0A4Q5M1L7_9BACT</name>
<comment type="caution">
    <text evidence="2">The sequence shown here is derived from an EMBL/GenBank/DDBJ whole genome shotgun (WGS) entry which is preliminary data.</text>
</comment>